<reference evidence="11" key="1">
    <citation type="submission" date="2023-06" db="EMBL/GenBank/DDBJ databases">
        <title>Egi l300058.</title>
        <authorList>
            <person name="Gao L."/>
            <person name="Fang B.-Z."/>
            <person name="Li W.-J."/>
        </authorList>
    </citation>
    <scope>NUCLEOTIDE SEQUENCE</scope>
    <source>
        <strain evidence="11">EGI L300058</strain>
    </source>
</reference>
<evidence type="ECO:0000256" key="3">
    <source>
        <dbReference type="ARBA" id="ARBA00022741"/>
    </source>
</evidence>
<keyword evidence="4 8" id="KW-0067">ATP-binding</keyword>
<protein>
    <recommendedName>
        <fullName evidence="8">Valine--tRNA ligase</fullName>
        <ecNumber evidence="8">6.1.1.9</ecNumber>
    </recommendedName>
    <alternativeName>
        <fullName evidence="8">Valyl-tRNA synthetase</fullName>
        <shortName evidence="8">ValRS</shortName>
    </alternativeName>
</protein>
<evidence type="ECO:0000256" key="6">
    <source>
        <dbReference type="ARBA" id="ARBA00023146"/>
    </source>
</evidence>
<dbReference type="InterPro" id="IPR022874">
    <property type="entry name" value="Valine-tRNA_ligase_type_2"/>
</dbReference>
<comment type="subunit">
    <text evidence="8">Monomer.</text>
</comment>
<comment type="similarity">
    <text evidence="8">Belongs to the class-I aminoacyl-tRNA synthetase family. ValS type 2 subfamily.</text>
</comment>
<evidence type="ECO:0000259" key="10">
    <source>
        <dbReference type="Pfam" id="PF08264"/>
    </source>
</evidence>
<organism evidence="11 12">
    <name type="scientific">Demequina muriae</name>
    <dbReference type="NCBI Taxonomy" id="3051664"/>
    <lineage>
        <taxon>Bacteria</taxon>
        <taxon>Bacillati</taxon>
        <taxon>Actinomycetota</taxon>
        <taxon>Actinomycetes</taxon>
        <taxon>Micrococcales</taxon>
        <taxon>Demequinaceae</taxon>
        <taxon>Demequina</taxon>
    </lineage>
</organism>
<evidence type="ECO:0000313" key="12">
    <source>
        <dbReference type="Proteomes" id="UP001172708"/>
    </source>
</evidence>
<evidence type="ECO:0000256" key="4">
    <source>
        <dbReference type="ARBA" id="ARBA00022840"/>
    </source>
</evidence>
<dbReference type="GO" id="GO:0004832">
    <property type="term" value="F:valine-tRNA ligase activity"/>
    <property type="evidence" value="ECO:0007669"/>
    <property type="project" value="UniProtKB-EC"/>
</dbReference>
<dbReference type="InterPro" id="IPR009008">
    <property type="entry name" value="Val/Leu/Ile-tRNA-synth_edit"/>
</dbReference>
<feature type="domain" description="Aminoacyl-tRNA synthetase class Ia" evidence="9">
    <location>
        <begin position="132"/>
        <end position="634"/>
    </location>
</feature>
<accession>A0ABT8GEA9</accession>
<feature type="short sequence motif" description="'HIGH' region" evidence="8">
    <location>
        <begin position="50"/>
        <end position="60"/>
    </location>
</feature>
<keyword evidence="3 8" id="KW-0547">Nucleotide-binding</keyword>
<feature type="domain" description="Aminoacyl-tRNA synthetase class Ia" evidence="9">
    <location>
        <begin position="21"/>
        <end position="104"/>
    </location>
</feature>
<dbReference type="Proteomes" id="UP001172708">
    <property type="component" value="Unassembled WGS sequence"/>
</dbReference>
<dbReference type="InterPro" id="IPR002300">
    <property type="entry name" value="aa-tRNA-synth_Ia"/>
</dbReference>
<feature type="binding site" evidence="8">
    <location>
        <position position="599"/>
    </location>
    <ligand>
        <name>ATP</name>
        <dbReference type="ChEBI" id="CHEBI:30616"/>
    </ligand>
</feature>
<dbReference type="PANTHER" id="PTHR11946:SF93">
    <property type="entry name" value="VALINE--TRNA LIGASE, CHLOROPLASTIC_MITOCHONDRIAL 2"/>
    <property type="match status" value="1"/>
</dbReference>
<keyword evidence="2 8" id="KW-0436">Ligase</keyword>
<keyword evidence="6 8" id="KW-0030">Aminoacyl-tRNA synthetase</keyword>
<proteinExistence type="inferred from homology"/>
<evidence type="ECO:0000256" key="8">
    <source>
        <dbReference type="HAMAP-Rule" id="MF_02005"/>
    </source>
</evidence>
<comment type="catalytic activity">
    <reaction evidence="7 8">
        <text>tRNA(Val) + L-valine + ATP = L-valyl-tRNA(Val) + AMP + diphosphate</text>
        <dbReference type="Rhea" id="RHEA:10704"/>
        <dbReference type="Rhea" id="RHEA-COMP:9672"/>
        <dbReference type="Rhea" id="RHEA-COMP:9708"/>
        <dbReference type="ChEBI" id="CHEBI:30616"/>
        <dbReference type="ChEBI" id="CHEBI:33019"/>
        <dbReference type="ChEBI" id="CHEBI:57762"/>
        <dbReference type="ChEBI" id="CHEBI:78442"/>
        <dbReference type="ChEBI" id="CHEBI:78537"/>
        <dbReference type="ChEBI" id="CHEBI:456215"/>
        <dbReference type="EC" id="6.1.1.9"/>
    </reaction>
</comment>
<gene>
    <name evidence="8 11" type="primary">valS</name>
    <name evidence="11" type="ORF">QQX02_02330</name>
</gene>
<comment type="subcellular location">
    <subcellularLocation>
        <location evidence="8">Cytoplasm</location>
    </subcellularLocation>
</comment>
<dbReference type="InterPro" id="IPR048044">
    <property type="entry name" value="Valyl-tRNA_ligase_actino"/>
</dbReference>
<keyword evidence="5 8" id="KW-0648">Protein biosynthesis</keyword>
<evidence type="ECO:0000259" key="9">
    <source>
        <dbReference type="Pfam" id="PF00133"/>
    </source>
</evidence>
<dbReference type="NCBIfam" id="NF009687">
    <property type="entry name" value="PRK13208.1"/>
    <property type="match status" value="1"/>
</dbReference>
<dbReference type="InterPro" id="IPR001412">
    <property type="entry name" value="aa-tRNA-synth_I_CS"/>
</dbReference>
<keyword evidence="1 8" id="KW-0963">Cytoplasm</keyword>
<evidence type="ECO:0000256" key="1">
    <source>
        <dbReference type="ARBA" id="ARBA00022490"/>
    </source>
</evidence>
<dbReference type="CDD" id="cd07962">
    <property type="entry name" value="Anticodon_Ia_Val"/>
    <property type="match status" value="1"/>
</dbReference>
<dbReference type="PRINTS" id="PR00986">
    <property type="entry name" value="TRNASYNTHVAL"/>
</dbReference>
<dbReference type="HAMAP" id="MF_02005">
    <property type="entry name" value="Val_tRNA_synth_type2"/>
    <property type="match status" value="1"/>
</dbReference>
<dbReference type="InterPro" id="IPR013155">
    <property type="entry name" value="M/V/L/I-tRNA-synth_anticd-bd"/>
</dbReference>
<keyword evidence="12" id="KW-1185">Reference proteome</keyword>
<evidence type="ECO:0000256" key="5">
    <source>
        <dbReference type="ARBA" id="ARBA00022917"/>
    </source>
</evidence>
<comment type="domain">
    <text evidence="8">ValRS has two distinct active sites: one for aminoacylation and one for editing. The misactivated threonine is translocated from the active site to the editing site.</text>
</comment>
<feature type="domain" description="Methionyl/Valyl/Leucyl/Isoleucyl-tRNA synthetase anticodon-binding" evidence="10">
    <location>
        <begin position="700"/>
        <end position="856"/>
    </location>
</feature>
<comment type="caution">
    <text evidence="11">The sequence shown here is derived from an EMBL/GenBank/DDBJ whole genome shotgun (WGS) entry which is preliminary data.</text>
</comment>
<dbReference type="SUPFAM" id="SSF52374">
    <property type="entry name" value="Nucleotidylyl transferase"/>
    <property type="match status" value="1"/>
</dbReference>
<evidence type="ECO:0000313" key="11">
    <source>
        <dbReference type="EMBL" id="MDN4479765.1"/>
    </source>
</evidence>
<dbReference type="PANTHER" id="PTHR11946">
    <property type="entry name" value="VALYL-TRNA SYNTHETASES"/>
    <property type="match status" value="1"/>
</dbReference>
<name>A0ABT8GEA9_9MICO</name>
<dbReference type="SUPFAM" id="SSF47323">
    <property type="entry name" value="Anticodon-binding domain of a subclass of class I aminoacyl-tRNA synthetases"/>
    <property type="match status" value="1"/>
</dbReference>
<dbReference type="SUPFAM" id="SSF50677">
    <property type="entry name" value="ValRS/IleRS/LeuRS editing domain"/>
    <property type="match status" value="1"/>
</dbReference>
<dbReference type="EMBL" id="JAUHQA010000001">
    <property type="protein sequence ID" value="MDN4479765.1"/>
    <property type="molecule type" value="Genomic_DNA"/>
</dbReference>
<dbReference type="InterPro" id="IPR009080">
    <property type="entry name" value="tRNAsynth_Ia_anticodon-bd"/>
</dbReference>
<evidence type="ECO:0000256" key="2">
    <source>
        <dbReference type="ARBA" id="ARBA00022598"/>
    </source>
</evidence>
<sequence>MAPMTARIPEKATVDGLEDRWNEAWESQGTYRFDETKDREQIYSIDTPPPTVSGSLHVGHVFSYTHTDVIARYQRMCGREVFYPMGWDDNGLPTERRVQNYFGVRCDPTLPYEPGFEPPHVGGEGKSIKAADQQPVSRRNFVELCERLTEEDEKQFEALWRHLGLSVDWSRTYQTIEPDAQAVAQQAFLRSLARGEAYQAEAPTLWDVTFRTAVAQAELEDRERPGAYHRVAFEPAADTEEATGSYDSVWIETTRPELLPACVALVAHPDDERYQPLFGKHVRTPLFGVEVPVVAHRLASPEKGSGIAMICTFGDVTDVIWWRELDLPMRSVLGRDGRFAADAPAGVDSPAAVAAYAELAGKTVFSAQQRVVEMLREADVIDGDPRPVSHPVKFYEKGDKPLEIVTSRQWYIANGGRDAELRGLLLERGAELDFVPAHMGKRYENWVNGLTGDWLISRQRFFGVPIPVWYPLDEAGEPVWDQRIVPAEDTLPVDPSVDAAPGFTEDQRDQPGGFVGEMDIMDTWATSSLTPQIVGGWRTDPALFAKVFPMDLRPQGQDIIRTWLFSTVVRSHLEHGTLPWKHAAISGWILDPDRKKMSKSKGNVVTPMGLLETHGSDAVRYWAASARLGTDAAFDEGQMKVGRRLAMKVLNASKFVLGATGIATAADESLEEGLRATAHVTGGVLGGSESAHSLVTQPLDRALLAGLADVVDKAGAALEAYDHTRALELTESLFWTFCDDYVELVKTRAYDGAAPGEAIDPFAECSPEAASARAALTIALETFLRLFAPVLPFATEEVWSWFRPETVHRAPWPTSETLRAVAGDAPNATLVDAAGAALATLRKIKSEAKVSQRTELVSVDLLVPEAKVAAVFAAKADVMAAGRVRALQIVDAEAALDPGVDGEGPEDGSGASIADTSVMRTENVVFAD</sequence>
<dbReference type="EC" id="6.1.1.9" evidence="8"/>
<comment type="function">
    <text evidence="8">Catalyzes the attachment of valine to tRNA(Val). As ValRS can inadvertently accommodate and process structurally similar amino acids such as threonine, to avoid such errors, it has a 'posttransfer' editing activity that hydrolyzes mischarged Thr-tRNA(Val) in a tRNA-dependent manner.</text>
</comment>
<feature type="short sequence motif" description="'KMSKS' region" evidence="8">
    <location>
        <begin position="596"/>
        <end position="600"/>
    </location>
</feature>
<dbReference type="Pfam" id="PF08264">
    <property type="entry name" value="Anticodon_1"/>
    <property type="match status" value="1"/>
</dbReference>
<dbReference type="Pfam" id="PF00133">
    <property type="entry name" value="tRNA-synt_1"/>
    <property type="match status" value="2"/>
</dbReference>
<dbReference type="Gene3D" id="1.10.730.10">
    <property type="entry name" value="Isoleucyl-tRNA Synthetase, Domain 1"/>
    <property type="match status" value="1"/>
</dbReference>
<dbReference type="Gene3D" id="3.40.50.620">
    <property type="entry name" value="HUPs"/>
    <property type="match status" value="2"/>
</dbReference>
<evidence type="ECO:0000256" key="7">
    <source>
        <dbReference type="ARBA" id="ARBA00047552"/>
    </source>
</evidence>
<dbReference type="PROSITE" id="PS00178">
    <property type="entry name" value="AA_TRNA_LIGASE_I"/>
    <property type="match status" value="1"/>
</dbReference>
<dbReference type="InterPro" id="IPR014729">
    <property type="entry name" value="Rossmann-like_a/b/a_fold"/>
</dbReference>
<dbReference type="InterPro" id="IPR002303">
    <property type="entry name" value="Valyl-tRNA_ligase"/>
</dbReference>
<dbReference type="NCBIfam" id="NF000540">
    <property type="entry name" value="alt_ValS"/>
    <property type="match status" value="1"/>
</dbReference>
<dbReference type="InterPro" id="IPR033705">
    <property type="entry name" value="Anticodon_Ia_Val"/>
</dbReference>